<evidence type="ECO:0000313" key="5">
    <source>
        <dbReference type="EMBL" id="KGM48659.1"/>
    </source>
</evidence>
<dbReference type="STRING" id="1461694.ATO9_07985"/>
<dbReference type="Gene3D" id="3.30.930.30">
    <property type="match status" value="1"/>
</dbReference>
<dbReference type="InterPro" id="IPR005053">
    <property type="entry name" value="MobA_MobL"/>
</dbReference>
<evidence type="ECO:0000256" key="3">
    <source>
        <dbReference type="SAM" id="MobiDB-lite"/>
    </source>
</evidence>
<dbReference type="AlphaFoldDB" id="A0A0A0EE12"/>
<feature type="domain" description="MobA/MobL protein" evidence="4">
    <location>
        <begin position="23"/>
        <end position="258"/>
    </location>
</feature>
<dbReference type="Proteomes" id="UP000030004">
    <property type="component" value="Unassembled WGS sequence"/>
</dbReference>
<feature type="region of interest" description="Disordered" evidence="3">
    <location>
        <begin position="235"/>
        <end position="280"/>
    </location>
</feature>
<accession>A0A0A0EE12</accession>
<evidence type="ECO:0000256" key="1">
    <source>
        <dbReference type="ARBA" id="ARBA00010873"/>
    </source>
</evidence>
<dbReference type="OrthoDB" id="1826980at2"/>
<name>A0A0A0EE12_9RHOB</name>
<feature type="compositionally biased region" description="Basic residues" evidence="3">
    <location>
        <begin position="400"/>
        <end position="412"/>
    </location>
</feature>
<comment type="similarity">
    <text evidence="1">Belongs to the MobA/MobL family.</text>
</comment>
<protein>
    <recommendedName>
        <fullName evidence="4">MobA/MobL protein domain-containing protein</fullName>
    </recommendedName>
</protein>
<feature type="compositionally biased region" description="Basic and acidic residues" evidence="3">
    <location>
        <begin position="270"/>
        <end position="280"/>
    </location>
</feature>
<organism evidence="5 6">
    <name type="scientific">Pseudooceanicola atlanticus</name>
    <dbReference type="NCBI Taxonomy" id="1461694"/>
    <lineage>
        <taxon>Bacteria</taxon>
        <taxon>Pseudomonadati</taxon>
        <taxon>Pseudomonadota</taxon>
        <taxon>Alphaproteobacteria</taxon>
        <taxon>Rhodobacterales</taxon>
        <taxon>Paracoccaceae</taxon>
        <taxon>Pseudooceanicola</taxon>
    </lineage>
</organism>
<evidence type="ECO:0000313" key="6">
    <source>
        <dbReference type="Proteomes" id="UP000030004"/>
    </source>
</evidence>
<dbReference type="EMBL" id="AQQX01000003">
    <property type="protein sequence ID" value="KGM48659.1"/>
    <property type="molecule type" value="Genomic_DNA"/>
</dbReference>
<dbReference type="RefSeq" id="WP_043747439.1">
    <property type="nucleotide sequence ID" value="NZ_AQQX01000003.1"/>
</dbReference>
<keyword evidence="6" id="KW-1185">Reference proteome</keyword>
<gene>
    <name evidence="5" type="ORF">ATO9_07985</name>
</gene>
<sequence length="412" mass="46295">MKHLRPHPASHCPLLVISRSDGRSSVAAAAYASRSRMTDHRTGLIFNYRNVPGLLHEGLVGWKSSAEELWNAAEKSEVRSNARVARELRPALPAELPHNEQIRLVHGFACWLRDSFGVAVHYVTHAPRFFDEEWGKALWKNRGTEVGEQDYFTALKDPTKSNINFHAHIRFTTREVERDSGVFGEKTRVLDARDTGAACVLLMRQEWENRTNAALKRCGSSARIDLRSYADQAAAGDAPEGLEPQRHEGPKTAAIKRKRRQAKAAPAGARQRDRATVRSRNEALWQAWDLKRARQREEARRSGESQHIANKREAERRQEATAHADRIRSADTDEAIRAAVEQSHSVESTRAGCGWAQAISDAMAGRGPFAEGFENDETIDPENCNLPHAPEPEPIMRPVAVKRRSPRQRTRG</sequence>
<dbReference type="Pfam" id="PF03389">
    <property type="entry name" value="MobA_MobL"/>
    <property type="match status" value="1"/>
</dbReference>
<evidence type="ECO:0000256" key="2">
    <source>
        <dbReference type="ARBA" id="ARBA00022971"/>
    </source>
</evidence>
<reference evidence="5 6" key="1">
    <citation type="journal article" date="2015" name="Antonie Van Leeuwenhoek">
        <title>Pseudooceanicola atlanticus gen. nov. sp. nov., isolated from surface seawater of the Atlantic Ocean and reclassification of Oceanicola batsensis, Oceanicola marinus, Oceanicola nitratireducens, Oceanicola nanhaiensis, Oceanicola antarcticus and Oceanicola flagellatus, as Pseudooceanicola batsensis comb. nov., Pseudooceanicola marinus comb. nov., Pseudooceanicola nitratireducens comb. nov., Pseudooceanicola nanhaiensis comb. nov., Pseudooceanicola antarcticus comb. nov., and Pseudooceanicola flagellatus comb. nov.</title>
        <authorList>
            <person name="Lai Q."/>
            <person name="Li G."/>
            <person name="Liu X."/>
            <person name="Du Y."/>
            <person name="Sun F."/>
            <person name="Shao Z."/>
        </authorList>
    </citation>
    <scope>NUCLEOTIDE SEQUENCE [LARGE SCALE GENOMIC DNA]</scope>
    <source>
        <strain evidence="5 6">22II-s11g</strain>
    </source>
</reference>
<feature type="region of interest" description="Disordered" evidence="3">
    <location>
        <begin position="366"/>
        <end position="412"/>
    </location>
</feature>
<feature type="region of interest" description="Disordered" evidence="3">
    <location>
        <begin position="296"/>
        <end position="332"/>
    </location>
</feature>
<keyword evidence="2" id="KW-0184">Conjugation</keyword>
<dbReference type="eggNOG" id="COG0507">
    <property type="taxonomic scope" value="Bacteria"/>
</dbReference>
<comment type="caution">
    <text evidence="5">The sequence shown here is derived from an EMBL/GenBank/DDBJ whole genome shotgun (WGS) entry which is preliminary data.</text>
</comment>
<proteinExistence type="inferred from homology"/>
<evidence type="ECO:0000259" key="4">
    <source>
        <dbReference type="Pfam" id="PF03389"/>
    </source>
</evidence>